<name>A0A0H2MYK9_9PROT</name>
<evidence type="ECO:0000256" key="2">
    <source>
        <dbReference type="PROSITE-ProRule" id="PRU00284"/>
    </source>
</evidence>
<keyword evidence="3" id="KW-1133">Transmembrane helix</keyword>
<keyword evidence="6" id="KW-1185">Reference proteome</keyword>
<organism evidence="5 6">
    <name type="scientific">Kiloniella spongiae</name>
    <dbReference type="NCBI Taxonomy" id="1489064"/>
    <lineage>
        <taxon>Bacteria</taxon>
        <taxon>Pseudomonadati</taxon>
        <taxon>Pseudomonadota</taxon>
        <taxon>Alphaproteobacteria</taxon>
        <taxon>Rhodospirillales</taxon>
        <taxon>Kiloniellaceae</taxon>
        <taxon>Kiloniella</taxon>
    </lineage>
</organism>
<dbReference type="RefSeq" id="WP_047763157.1">
    <property type="nucleotide sequence ID" value="NZ_LAQL01000003.1"/>
</dbReference>
<dbReference type="SMART" id="SM00283">
    <property type="entry name" value="MA"/>
    <property type="match status" value="1"/>
</dbReference>
<feature type="transmembrane region" description="Helical" evidence="3">
    <location>
        <begin position="20"/>
        <end position="38"/>
    </location>
</feature>
<evidence type="ECO:0000313" key="5">
    <source>
        <dbReference type="EMBL" id="KLN61820.1"/>
    </source>
</evidence>
<dbReference type="InterPro" id="IPR004089">
    <property type="entry name" value="MCPsignal_dom"/>
</dbReference>
<dbReference type="AlphaFoldDB" id="A0A0H2MYK9"/>
<evidence type="ECO:0000313" key="6">
    <source>
        <dbReference type="Proteomes" id="UP000035444"/>
    </source>
</evidence>
<dbReference type="PROSITE" id="PS50111">
    <property type="entry name" value="CHEMOTAXIS_TRANSDUC_2"/>
    <property type="match status" value="1"/>
</dbReference>
<accession>A0A0H2MYK9</accession>
<evidence type="ECO:0000259" key="4">
    <source>
        <dbReference type="PROSITE" id="PS50111"/>
    </source>
</evidence>
<proteinExistence type="predicted"/>
<protein>
    <recommendedName>
        <fullName evidence="4">Methyl-accepting transducer domain-containing protein</fullName>
    </recommendedName>
</protein>
<feature type="transmembrane region" description="Helical" evidence="3">
    <location>
        <begin position="50"/>
        <end position="69"/>
    </location>
</feature>
<dbReference type="EMBL" id="LAQL01000003">
    <property type="protein sequence ID" value="KLN61820.1"/>
    <property type="molecule type" value="Genomic_DNA"/>
</dbReference>
<dbReference type="PANTHER" id="PTHR32089:SF112">
    <property type="entry name" value="LYSOZYME-LIKE PROTEIN-RELATED"/>
    <property type="match status" value="1"/>
</dbReference>
<evidence type="ECO:0000256" key="3">
    <source>
        <dbReference type="SAM" id="Phobius"/>
    </source>
</evidence>
<dbReference type="STRING" id="1489064.WH96_05900"/>
<keyword evidence="1 2" id="KW-0807">Transducer</keyword>
<dbReference type="GO" id="GO:0007165">
    <property type="term" value="P:signal transduction"/>
    <property type="evidence" value="ECO:0007669"/>
    <property type="project" value="UniProtKB-KW"/>
</dbReference>
<dbReference type="Proteomes" id="UP000035444">
    <property type="component" value="Unassembled WGS sequence"/>
</dbReference>
<dbReference type="Gene3D" id="1.10.287.950">
    <property type="entry name" value="Methyl-accepting chemotaxis protein"/>
    <property type="match status" value="1"/>
</dbReference>
<dbReference type="PANTHER" id="PTHR32089">
    <property type="entry name" value="METHYL-ACCEPTING CHEMOTAXIS PROTEIN MCPB"/>
    <property type="match status" value="1"/>
</dbReference>
<feature type="domain" description="Methyl-accepting transducer" evidence="4">
    <location>
        <begin position="137"/>
        <end position="315"/>
    </location>
</feature>
<keyword evidence="3" id="KW-0812">Transmembrane</keyword>
<dbReference type="Pfam" id="PF00015">
    <property type="entry name" value="MCPsignal"/>
    <property type="match status" value="1"/>
</dbReference>
<dbReference type="SUPFAM" id="SSF58104">
    <property type="entry name" value="Methyl-accepting chemotaxis protein (MCP) signaling domain"/>
    <property type="match status" value="1"/>
</dbReference>
<comment type="caution">
    <text evidence="5">The sequence shown here is derived from an EMBL/GenBank/DDBJ whole genome shotgun (WGS) entry which is preliminary data.</text>
</comment>
<dbReference type="GO" id="GO:0016020">
    <property type="term" value="C:membrane"/>
    <property type="evidence" value="ECO:0007669"/>
    <property type="project" value="InterPro"/>
</dbReference>
<keyword evidence="3" id="KW-0472">Membrane</keyword>
<reference evidence="5 6" key="1">
    <citation type="submission" date="2015-03" db="EMBL/GenBank/DDBJ databases">
        <title>Genome Sequence of Kiloniella spongiae MEBiC09566, isolated from a marine sponge.</title>
        <authorList>
            <person name="Shao Z."/>
            <person name="Wang L."/>
            <person name="Li X."/>
        </authorList>
    </citation>
    <scope>NUCLEOTIDE SEQUENCE [LARGE SCALE GENOMIC DNA]</scope>
    <source>
        <strain evidence="5 6">MEBiC09566</strain>
    </source>
</reference>
<evidence type="ECO:0000256" key="1">
    <source>
        <dbReference type="ARBA" id="ARBA00023224"/>
    </source>
</evidence>
<sequence>MQFSDLRILISGPLVRRALIVALTAGTILTFINQWGAIFGDEPLNTSKVLLTYLVPYSVSSISSLFATLGHQKERLALMDELNIVKSKAIEASSQRQETIESTVPKAEQQNGVQHQHPDLTGPLSIAISNGSDIKGNAEKVNTTSRERTEFIGTLITKAETFAGNVDGLIQQMAQREQDLDSMGKTVCDMSKTFSTIHHEMSNGQKNSSQLADNILKFSSSFAEINSIADDIAAVARQTNLLALNATIEAARAGDAGKGFAVVANEVKDLATNVSKSVTQVNSLLEKLNLGIKDLTTGIQSLETTMTSTEEATKRDEEKSSATSVEMSTLVDQMRQQLGLFNEELQKFHGLTDDIREIKSNTKAAITGSARNIELASGLLNELASIETSLKN</sequence>
<gene>
    <name evidence="5" type="ORF">WH96_05900</name>
</gene>